<evidence type="ECO:0000256" key="1">
    <source>
        <dbReference type="ARBA" id="ARBA00009437"/>
    </source>
</evidence>
<evidence type="ECO:0000256" key="3">
    <source>
        <dbReference type="ARBA" id="ARBA00023125"/>
    </source>
</evidence>
<dbReference type="SUPFAM" id="SSF53850">
    <property type="entry name" value="Periplasmic binding protein-like II"/>
    <property type="match status" value="1"/>
</dbReference>
<keyword evidence="2" id="KW-0805">Transcription regulation</keyword>
<dbReference type="Pfam" id="PF00126">
    <property type="entry name" value="HTH_1"/>
    <property type="match status" value="1"/>
</dbReference>
<accession>A0ABZ2U0E6</accession>
<dbReference type="Gene3D" id="1.10.10.10">
    <property type="entry name" value="Winged helix-like DNA-binding domain superfamily/Winged helix DNA-binding domain"/>
    <property type="match status" value="1"/>
</dbReference>
<gene>
    <name evidence="7" type="ORF">RVF87_13585</name>
</gene>
<dbReference type="InterPro" id="IPR036388">
    <property type="entry name" value="WH-like_DNA-bd_sf"/>
</dbReference>
<comment type="similarity">
    <text evidence="1">Belongs to the LysR transcriptional regulatory family.</text>
</comment>
<name>A0ABZ2U0E6_9ACTN</name>
<sequence length="305" mass="32921">MDVRHLELLRELAERGSVTAVARATHRTVSAVSQQLRTAQREFGMALVEPAGRGVRLTDAGRLLAAGGVEVHTAIAAVQAQWDAYRRDPGGLVSVNAFPSAATLVFPHLIGEATAHGITLRLDDVDPAESEIAAMTADYDIVVTHSLDSPRPAASAGLTVRELVTEPLDIAMRADHPLAAKHRLHAADVRGATWFGVPEGYPFDSVLRGIEQTLGEPPDVRQRLRDNRVIEHLVAAGDSLAVLPRFTTRVDDAVVLREIVDVPARRYLAALMRPDRAERHAVRTVLGWLTEAAQAHGGMASRSAL</sequence>
<keyword evidence="5" id="KW-0804">Transcription</keyword>
<keyword evidence="3" id="KW-0238">DNA-binding</keyword>
<dbReference type="InterPro" id="IPR036390">
    <property type="entry name" value="WH_DNA-bd_sf"/>
</dbReference>
<evidence type="ECO:0000256" key="5">
    <source>
        <dbReference type="ARBA" id="ARBA00023163"/>
    </source>
</evidence>
<dbReference type="PROSITE" id="PS50931">
    <property type="entry name" value="HTH_LYSR"/>
    <property type="match status" value="1"/>
</dbReference>
<evidence type="ECO:0000256" key="2">
    <source>
        <dbReference type="ARBA" id="ARBA00023015"/>
    </source>
</evidence>
<dbReference type="RefSeq" id="WP_066161785.1">
    <property type="nucleotide sequence ID" value="NZ_CP136137.1"/>
</dbReference>
<dbReference type="Proteomes" id="UP001479933">
    <property type="component" value="Chromosome"/>
</dbReference>
<evidence type="ECO:0000313" key="8">
    <source>
        <dbReference type="Proteomes" id="UP001479933"/>
    </source>
</evidence>
<evidence type="ECO:0000256" key="4">
    <source>
        <dbReference type="ARBA" id="ARBA00023159"/>
    </source>
</evidence>
<dbReference type="SUPFAM" id="SSF46785">
    <property type="entry name" value="Winged helix' DNA-binding domain"/>
    <property type="match status" value="1"/>
</dbReference>
<dbReference type="PANTHER" id="PTHR30346:SF29">
    <property type="entry name" value="LYSR SUBSTRATE-BINDING"/>
    <property type="match status" value="1"/>
</dbReference>
<feature type="domain" description="HTH lysR-type" evidence="6">
    <location>
        <begin position="1"/>
        <end position="58"/>
    </location>
</feature>
<organism evidence="7 8">
    <name type="scientific">Gordonia hydrophobica</name>
    <dbReference type="NCBI Taxonomy" id="40516"/>
    <lineage>
        <taxon>Bacteria</taxon>
        <taxon>Bacillati</taxon>
        <taxon>Actinomycetota</taxon>
        <taxon>Actinomycetes</taxon>
        <taxon>Mycobacteriales</taxon>
        <taxon>Gordoniaceae</taxon>
        <taxon>Gordonia</taxon>
    </lineage>
</organism>
<evidence type="ECO:0000313" key="7">
    <source>
        <dbReference type="EMBL" id="WYY06104.1"/>
    </source>
</evidence>
<dbReference type="InterPro" id="IPR005119">
    <property type="entry name" value="LysR_subst-bd"/>
</dbReference>
<keyword evidence="8" id="KW-1185">Reference proteome</keyword>
<proteinExistence type="inferred from homology"/>
<dbReference type="EMBL" id="CP136137">
    <property type="protein sequence ID" value="WYY06104.1"/>
    <property type="molecule type" value="Genomic_DNA"/>
</dbReference>
<dbReference type="Pfam" id="PF03466">
    <property type="entry name" value="LysR_substrate"/>
    <property type="match status" value="1"/>
</dbReference>
<dbReference type="Gene3D" id="3.40.190.10">
    <property type="entry name" value="Periplasmic binding protein-like II"/>
    <property type="match status" value="2"/>
</dbReference>
<dbReference type="InterPro" id="IPR000847">
    <property type="entry name" value="LysR_HTH_N"/>
</dbReference>
<dbReference type="PANTHER" id="PTHR30346">
    <property type="entry name" value="TRANSCRIPTIONAL DUAL REGULATOR HCAR-RELATED"/>
    <property type="match status" value="1"/>
</dbReference>
<evidence type="ECO:0000259" key="6">
    <source>
        <dbReference type="PROSITE" id="PS50931"/>
    </source>
</evidence>
<reference evidence="7 8" key="1">
    <citation type="journal article" date="2023" name="Virus Evol.">
        <title>Computational host range prediction-The good, the bad, and the ugly.</title>
        <authorList>
            <person name="Howell A.A."/>
            <person name="Versoza C.J."/>
            <person name="Pfeifer S.P."/>
        </authorList>
    </citation>
    <scope>NUCLEOTIDE SEQUENCE [LARGE SCALE GENOMIC DNA]</scope>
    <source>
        <strain evidence="7 8">1610/1b</strain>
    </source>
</reference>
<protein>
    <submittedName>
        <fullName evidence="7">LysR family transcriptional regulator</fullName>
    </submittedName>
</protein>
<keyword evidence="4" id="KW-0010">Activator</keyword>